<organism evidence="2 3">
    <name type="scientific">Hymenochirus boettgeri</name>
    <name type="common">Congo dwarf clawed frog</name>
    <dbReference type="NCBI Taxonomy" id="247094"/>
    <lineage>
        <taxon>Eukaryota</taxon>
        <taxon>Metazoa</taxon>
        <taxon>Chordata</taxon>
        <taxon>Craniata</taxon>
        <taxon>Vertebrata</taxon>
        <taxon>Euteleostomi</taxon>
        <taxon>Amphibia</taxon>
        <taxon>Batrachia</taxon>
        <taxon>Anura</taxon>
        <taxon>Pipoidea</taxon>
        <taxon>Pipidae</taxon>
        <taxon>Pipinae</taxon>
        <taxon>Hymenochirus</taxon>
    </lineage>
</organism>
<sequence>MILVTLLVLGLFADCGRTMKCHSLSKGVKGVQECTPEEIICMTHSIIYKGRTYTAKGCSTPYGCRPRDLGFNETLDCCLTDLCN</sequence>
<comment type="caution">
    <text evidence="2">The sequence shown here is derived from an EMBL/GenBank/DDBJ whole genome shotgun (WGS) entry which is preliminary data.</text>
</comment>
<name>A0A8T2IR35_9PIPI</name>
<dbReference type="InterPro" id="IPR045860">
    <property type="entry name" value="Snake_toxin-like_sf"/>
</dbReference>
<feature type="chain" id="PRO_5035937475" evidence="1">
    <location>
        <begin position="19"/>
        <end position="84"/>
    </location>
</feature>
<evidence type="ECO:0000313" key="3">
    <source>
        <dbReference type="Proteomes" id="UP000812440"/>
    </source>
</evidence>
<accession>A0A8T2IR35</accession>
<dbReference type="Gene3D" id="2.10.60.10">
    <property type="entry name" value="CD59"/>
    <property type="match status" value="1"/>
</dbReference>
<evidence type="ECO:0000313" key="2">
    <source>
        <dbReference type="EMBL" id="KAG8433510.1"/>
    </source>
</evidence>
<dbReference type="SUPFAM" id="SSF57302">
    <property type="entry name" value="Snake toxin-like"/>
    <property type="match status" value="1"/>
</dbReference>
<dbReference type="AlphaFoldDB" id="A0A8T2IR35"/>
<proteinExistence type="predicted"/>
<feature type="signal peptide" evidence="1">
    <location>
        <begin position="1"/>
        <end position="18"/>
    </location>
</feature>
<gene>
    <name evidence="2" type="ORF">GDO86_017700</name>
</gene>
<reference evidence="2" key="1">
    <citation type="thesis" date="2020" institute="ProQuest LLC" country="789 East Eisenhower Parkway, Ann Arbor, MI, USA">
        <title>Comparative Genomics and Chromosome Evolution.</title>
        <authorList>
            <person name="Mudd A.B."/>
        </authorList>
    </citation>
    <scope>NUCLEOTIDE SEQUENCE</scope>
    <source>
        <strain evidence="2">Female2</strain>
        <tissue evidence="2">Blood</tissue>
    </source>
</reference>
<protein>
    <submittedName>
        <fullName evidence="2">Uncharacterized protein</fullName>
    </submittedName>
</protein>
<dbReference type="EMBL" id="JAACNH010000009">
    <property type="protein sequence ID" value="KAG8433510.1"/>
    <property type="molecule type" value="Genomic_DNA"/>
</dbReference>
<evidence type="ECO:0000256" key="1">
    <source>
        <dbReference type="SAM" id="SignalP"/>
    </source>
</evidence>
<dbReference type="Proteomes" id="UP000812440">
    <property type="component" value="Chromosome 9"/>
</dbReference>
<keyword evidence="3" id="KW-1185">Reference proteome</keyword>
<keyword evidence="1" id="KW-0732">Signal</keyword>